<dbReference type="InterPro" id="IPR000073">
    <property type="entry name" value="AB_hydrolase_1"/>
</dbReference>
<gene>
    <name evidence="2" type="ORF">EV699_10269</name>
</gene>
<accession>A0A4R2L9C4</accession>
<dbReference type="PRINTS" id="PR00111">
    <property type="entry name" value="ABHYDROLASE"/>
</dbReference>
<evidence type="ECO:0000313" key="2">
    <source>
        <dbReference type="EMBL" id="TCO83371.1"/>
    </source>
</evidence>
<comment type="caution">
    <text evidence="2">The sequence shown here is derived from an EMBL/GenBank/DDBJ whole genome shotgun (WGS) entry which is preliminary data.</text>
</comment>
<proteinExistence type="predicted"/>
<dbReference type="EMBL" id="SLWY01000002">
    <property type="protein sequence ID" value="TCO83371.1"/>
    <property type="molecule type" value="Genomic_DNA"/>
</dbReference>
<feature type="domain" description="AB hydrolase-1" evidence="1">
    <location>
        <begin position="22"/>
        <end position="254"/>
    </location>
</feature>
<organism evidence="2 3">
    <name type="scientific">Plasticicumulans lactativorans</name>
    <dbReference type="NCBI Taxonomy" id="1133106"/>
    <lineage>
        <taxon>Bacteria</taxon>
        <taxon>Pseudomonadati</taxon>
        <taxon>Pseudomonadota</taxon>
        <taxon>Gammaproteobacteria</taxon>
        <taxon>Candidatus Competibacteraceae</taxon>
        <taxon>Plasticicumulans</taxon>
    </lineage>
</organism>
<name>A0A4R2L9C4_9GAMM</name>
<evidence type="ECO:0000313" key="3">
    <source>
        <dbReference type="Proteomes" id="UP000295765"/>
    </source>
</evidence>
<dbReference type="SUPFAM" id="SSF53474">
    <property type="entry name" value="alpha/beta-Hydrolases"/>
    <property type="match status" value="1"/>
</dbReference>
<dbReference type="Gene3D" id="3.40.50.1820">
    <property type="entry name" value="alpha/beta hydrolase"/>
    <property type="match status" value="1"/>
</dbReference>
<sequence>MPRIALPGFEAHYEQAGDGPQAVVLVHGNFASSRWWQDLLDTPPPGLCLYAPDLRGCGRSQQPGEGYEMAQLVRDLEAFATALELPRFHLVGHSLGGSVALAFALDHPERVASLLLVTPGPADGLAQTRDGMLVHLLGTERIAHWLPDLAQHRWVLSHVLPHVAPGIGEPLQFARITEDALATDPRAVSGYLMALAEWNALPRLPAYPGRAVVLIGERDPLVPPASLAATIEALPHVVSVLWTGVGHAPQLERPEDFRRLLLATIDGREPEPLQPVALHAAAGGWFHDLARRLGLGGH</sequence>
<dbReference type="PANTHER" id="PTHR43194:SF2">
    <property type="entry name" value="PEROXISOMAL MEMBRANE PROTEIN LPX1"/>
    <property type="match status" value="1"/>
</dbReference>
<dbReference type="Proteomes" id="UP000295765">
    <property type="component" value="Unassembled WGS sequence"/>
</dbReference>
<protein>
    <submittedName>
        <fullName evidence="2">Pimeloyl-ACP methyl ester carboxylesterase</fullName>
    </submittedName>
</protein>
<dbReference type="OrthoDB" id="7057597at2"/>
<dbReference type="AlphaFoldDB" id="A0A4R2L9C4"/>
<keyword evidence="3" id="KW-1185">Reference proteome</keyword>
<reference evidence="2 3" key="1">
    <citation type="submission" date="2019-03" db="EMBL/GenBank/DDBJ databases">
        <title>Genomic Encyclopedia of Type Strains, Phase IV (KMG-IV): sequencing the most valuable type-strain genomes for metagenomic binning, comparative biology and taxonomic classification.</title>
        <authorList>
            <person name="Goeker M."/>
        </authorList>
    </citation>
    <scope>NUCLEOTIDE SEQUENCE [LARGE SCALE GENOMIC DNA]</scope>
    <source>
        <strain evidence="2 3">DSM 25287</strain>
    </source>
</reference>
<dbReference type="PANTHER" id="PTHR43194">
    <property type="entry name" value="HYDROLASE ALPHA/BETA FOLD FAMILY"/>
    <property type="match status" value="1"/>
</dbReference>
<dbReference type="Pfam" id="PF00561">
    <property type="entry name" value="Abhydrolase_1"/>
    <property type="match status" value="1"/>
</dbReference>
<dbReference type="InterPro" id="IPR050228">
    <property type="entry name" value="Carboxylesterase_BioH"/>
</dbReference>
<evidence type="ECO:0000259" key="1">
    <source>
        <dbReference type="Pfam" id="PF00561"/>
    </source>
</evidence>
<dbReference type="InterPro" id="IPR029058">
    <property type="entry name" value="AB_hydrolase_fold"/>
</dbReference>
<dbReference type="RefSeq" id="WP_132538249.1">
    <property type="nucleotide sequence ID" value="NZ_SLWY01000002.1"/>
</dbReference>